<evidence type="ECO:0000256" key="10">
    <source>
        <dbReference type="ARBA" id="ARBA00030834"/>
    </source>
</evidence>
<feature type="compositionally biased region" description="Polar residues" evidence="11">
    <location>
        <begin position="9"/>
        <end position="18"/>
    </location>
</feature>
<evidence type="ECO:0000259" key="12">
    <source>
        <dbReference type="Pfam" id="PF10258"/>
    </source>
</evidence>
<name>A0ABD2IDW1_HETSC</name>
<keyword evidence="7" id="KW-0694">RNA-binding</keyword>
<dbReference type="InterPro" id="IPR038092">
    <property type="entry name" value="PHAX_RNA-binding_sf"/>
</dbReference>
<dbReference type="PANTHER" id="PTHR13135:SF0">
    <property type="entry name" value="PHOSPHORYLATED ADAPTER RNA EXPORT PROTEIN"/>
    <property type="match status" value="1"/>
</dbReference>
<dbReference type="AlphaFoldDB" id="A0ABD2IDW1"/>
<gene>
    <name evidence="13" type="ORF">niasHS_012172</name>
</gene>
<feature type="region of interest" description="Disordered" evidence="11">
    <location>
        <begin position="184"/>
        <end position="227"/>
    </location>
</feature>
<dbReference type="InterPro" id="IPR019385">
    <property type="entry name" value="PHAX_RNA-binding_domain"/>
</dbReference>
<dbReference type="Proteomes" id="UP001620645">
    <property type="component" value="Unassembled WGS sequence"/>
</dbReference>
<feature type="compositionally biased region" description="Acidic residues" evidence="11">
    <location>
        <begin position="134"/>
        <end position="144"/>
    </location>
</feature>
<evidence type="ECO:0000256" key="2">
    <source>
        <dbReference type="ARBA" id="ARBA00004496"/>
    </source>
</evidence>
<keyword evidence="8" id="KW-0653">Protein transport</keyword>
<feature type="compositionally biased region" description="Basic residues" evidence="11">
    <location>
        <begin position="195"/>
        <end position="227"/>
    </location>
</feature>
<proteinExistence type="inferred from homology"/>
<evidence type="ECO:0000313" key="14">
    <source>
        <dbReference type="Proteomes" id="UP001620645"/>
    </source>
</evidence>
<keyword evidence="6" id="KW-0963">Cytoplasm</keyword>
<dbReference type="GO" id="GO:0005737">
    <property type="term" value="C:cytoplasm"/>
    <property type="evidence" value="ECO:0007669"/>
    <property type="project" value="UniProtKB-SubCell"/>
</dbReference>
<keyword evidence="14" id="KW-1185">Reference proteome</keyword>
<dbReference type="GO" id="GO:0003723">
    <property type="term" value="F:RNA binding"/>
    <property type="evidence" value="ECO:0007669"/>
    <property type="project" value="UniProtKB-KW"/>
</dbReference>
<evidence type="ECO:0000256" key="8">
    <source>
        <dbReference type="ARBA" id="ARBA00022927"/>
    </source>
</evidence>
<evidence type="ECO:0000256" key="5">
    <source>
        <dbReference type="ARBA" id="ARBA00022448"/>
    </source>
</evidence>
<dbReference type="PANTHER" id="PTHR13135">
    <property type="entry name" value="CYTOSOLIC RESINIFERATOXIN BINDING PROTEIN RBP-26"/>
    <property type="match status" value="1"/>
</dbReference>
<reference evidence="13 14" key="1">
    <citation type="submission" date="2024-10" db="EMBL/GenBank/DDBJ databases">
        <authorList>
            <person name="Kim D."/>
        </authorList>
    </citation>
    <scope>NUCLEOTIDE SEQUENCE [LARGE SCALE GENOMIC DNA]</scope>
    <source>
        <strain evidence="13">Taebaek</strain>
    </source>
</reference>
<dbReference type="Pfam" id="PF10258">
    <property type="entry name" value="PHAX_RNA-bd"/>
    <property type="match status" value="1"/>
</dbReference>
<keyword evidence="9" id="KW-0539">Nucleus</keyword>
<feature type="region of interest" description="Disordered" evidence="11">
    <location>
        <begin position="359"/>
        <end position="445"/>
    </location>
</feature>
<evidence type="ECO:0000256" key="11">
    <source>
        <dbReference type="SAM" id="MobiDB-lite"/>
    </source>
</evidence>
<protein>
    <recommendedName>
        <fullName evidence="4">Phosphorylated adapter RNA export protein</fullName>
    </recommendedName>
    <alternativeName>
        <fullName evidence="10">RNA U small nuclear RNA export adapter protein</fullName>
    </alternativeName>
</protein>
<feature type="compositionally biased region" description="Basic and acidic residues" evidence="11">
    <location>
        <begin position="148"/>
        <end position="160"/>
    </location>
</feature>
<evidence type="ECO:0000256" key="6">
    <source>
        <dbReference type="ARBA" id="ARBA00022490"/>
    </source>
</evidence>
<sequence>MSDFREKQTVGNGRNGSDVSDDEEQTFDRVLNARLKVVPKRKGPLSNGGASTSTGNGNGQKTDEAEMADGSEFPAIASKSAGHLWTDTVLMQSLEEKMGVSAGPGTTIEELRDRGTETYAPISSGEKRKRSDDIADEMMEEEGTTEGGKTDGTKDAKMEGDNADETLSVAVDTSISLWEGVDTGAAELPTEQQNHGRRTGKWKKFKRDNRRHQKQKQSHPWKKPFKKGQKIFKNEAKAAEGKSEQTQKRQWKMIPPEKFVPRKLMTPNYAKTKLLDVEINADQMSEEQLANELAEALGEKVPELMQKVVHFAGKSHAVELFKQCQEVERNGGMLTQNRLRRRTPGGVFMKLFNESKEISEENKKTMHEFGTEKQRQSGELPKWWEKMKQRKEKKAEKAKEKGEATQDITNEIKELPTSNELIKPELNDTELTNGNDETNRSGEKM</sequence>
<feature type="compositionally biased region" description="Basic and acidic residues" evidence="11">
    <location>
        <begin position="359"/>
        <end position="414"/>
    </location>
</feature>
<comment type="subcellular location">
    <subcellularLocation>
        <location evidence="2">Cytoplasm</location>
    </subcellularLocation>
    <subcellularLocation>
        <location evidence="1">Nucleus</location>
    </subcellularLocation>
</comment>
<organism evidence="13 14">
    <name type="scientific">Heterodera schachtii</name>
    <name type="common">Sugarbeet cyst nematode worm</name>
    <name type="synonym">Tylenchus schachtii</name>
    <dbReference type="NCBI Taxonomy" id="97005"/>
    <lineage>
        <taxon>Eukaryota</taxon>
        <taxon>Metazoa</taxon>
        <taxon>Ecdysozoa</taxon>
        <taxon>Nematoda</taxon>
        <taxon>Chromadorea</taxon>
        <taxon>Rhabditida</taxon>
        <taxon>Tylenchina</taxon>
        <taxon>Tylenchomorpha</taxon>
        <taxon>Tylenchoidea</taxon>
        <taxon>Heteroderidae</taxon>
        <taxon>Heteroderinae</taxon>
        <taxon>Heterodera</taxon>
    </lineage>
</organism>
<comment type="caution">
    <text evidence="13">The sequence shown here is derived from an EMBL/GenBank/DDBJ whole genome shotgun (WGS) entry which is preliminary data.</text>
</comment>
<evidence type="ECO:0000256" key="4">
    <source>
        <dbReference type="ARBA" id="ARBA00016856"/>
    </source>
</evidence>
<dbReference type="GO" id="GO:0005634">
    <property type="term" value="C:nucleus"/>
    <property type="evidence" value="ECO:0007669"/>
    <property type="project" value="UniProtKB-SubCell"/>
</dbReference>
<dbReference type="InterPro" id="IPR039047">
    <property type="entry name" value="PHAX"/>
</dbReference>
<keyword evidence="5" id="KW-0813">Transport</keyword>
<evidence type="ECO:0000256" key="7">
    <source>
        <dbReference type="ARBA" id="ARBA00022884"/>
    </source>
</evidence>
<feature type="domain" description="Phosphorylated adapter RNA export protein RNA-binding" evidence="12">
    <location>
        <begin position="289"/>
        <end position="366"/>
    </location>
</feature>
<dbReference type="EMBL" id="JBICCN010000326">
    <property type="protein sequence ID" value="KAL3077466.1"/>
    <property type="molecule type" value="Genomic_DNA"/>
</dbReference>
<feature type="region of interest" description="Disordered" evidence="11">
    <location>
        <begin position="96"/>
        <end position="167"/>
    </location>
</feature>
<evidence type="ECO:0000313" key="13">
    <source>
        <dbReference type="EMBL" id="KAL3077466.1"/>
    </source>
</evidence>
<evidence type="ECO:0000256" key="9">
    <source>
        <dbReference type="ARBA" id="ARBA00023242"/>
    </source>
</evidence>
<comment type="similarity">
    <text evidence="3">Belongs to the PHAX family.</text>
</comment>
<evidence type="ECO:0000256" key="1">
    <source>
        <dbReference type="ARBA" id="ARBA00004123"/>
    </source>
</evidence>
<dbReference type="Gene3D" id="1.10.10.1440">
    <property type="entry name" value="PHAX RNA-binding domain"/>
    <property type="match status" value="1"/>
</dbReference>
<accession>A0ABD2IDW1</accession>
<feature type="region of interest" description="Disordered" evidence="11">
    <location>
        <begin position="1"/>
        <end position="68"/>
    </location>
</feature>
<evidence type="ECO:0000256" key="3">
    <source>
        <dbReference type="ARBA" id="ARBA00006094"/>
    </source>
</evidence>
<dbReference type="GO" id="GO:0015031">
    <property type="term" value="P:protein transport"/>
    <property type="evidence" value="ECO:0007669"/>
    <property type="project" value="UniProtKB-KW"/>
</dbReference>